<gene>
    <name evidence="1" type="ORF">GCM10023230_07240</name>
</gene>
<accession>A0ABP8ZMT9</accession>
<dbReference type="RefSeq" id="WP_264544105.1">
    <property type="nucleotide sequence ID" value="NZ_BAABIP010000007.1"/>
</dbReference>
<comment type="caution">
    <text evidence="1">The sequence shown here is derived from an EMBL/GenBank/DDBJ whole genome shotgun (WGS) entry which is preliminary data.</text>
</comment>
<evidence type="ECO:0000313" key="1">
    <source>
        <dbReference type="EMBL" id="GAA4760831.1"/>
    </source>
</evidence>
<dbReference type="Proteomes" id="UP001500141">
    <property type="component" value="Unassembled WGS sequence"/>
</dbReference>
<keyword evidence="2" id="KW-1185">Reference proteome</keyword>
<proteinExistence type="predicted"/>
<evidence type="ECO:0008006" key="3">
    <source>
        <dbReference type="Google" id="ProtNLM"/>
    </source>
</evidence>
<evidence type="ECO:0000313" key="2">
    <source>
        <dbReference type="Proteomes" id="UP001500141"/>
    </source>
</evidence>
<dbReference type="SUPFAM" id="SSF160631">
    <property type="entry name" value="SMI1/KNR4-like"/>
    <property type="match status" value="1"/>
</dbReference>
<name>A0ABP8ZMT9_9FLAO</name>
<reference evidence="2" key="1">
    <citation type="journal article" date="2019" name="Int. J. Syst. Evol. Microbiol.">
        <title>The Global Catalogue of Microorganisms (GCM) 10K type strain sequencing project: providing services to taxonomists for standard genome sequencing and annotation.</title>
        <authorList>
            <consortium name="The Broad Institute Genomics Platform"/>
            <consortium name="The Broad Institute Genome Sequencing Center for Infectious Disease"/>
            <person name="Wu L."/>
            <person name="Ma J."/>
        </authorList>
    </citation>
    <scope>NUCLEOTIDE SEQUENCE [LARGE SCALE GENOMIC DNA]</scope>
    <source>
        <strain evidence="2">JCM 18198</strain>
    </source>
</reference>
<sequence>MEIKYLKQLKDSPNLEPSIGPREGWDMTKIELLETKYNKGRKFPLAFREYLFLAGDFGGTGVVNEDWDDLHSDCQEDLKRFNYKVERPYFVFDNYDSQYSIFFLDEEFEDPKIYILDPYGKNRGEYDLIRPGFIVTFSKLINEAIHRIKNNIPF</sequence>
<organism evidence="1 2">
    <name type="scientific">Flavobacterium hankyongi</name>
    <dbReference type="NCBI Taxonomy" id="1176532"/>
    <lineage>
        <taxon>Bacteria</taxon>
        <taxon>Pseudomonadati</taxon>
        <taxon>Bacteroidota</taxon>
        <taxon>Flavobacteriia</taxon>
        <taxon>Flavobacteriales</taxon>
        <taxon>Flavobacteriaceae</taxon>
        <taxon>Flavobacterium</taxon>
    </lineage>
</organism>
<dbReference type="EMBL" id="BAABIP010000007">
    <property type="protein sequence ID" value="GAA4760831.1"/>
    <property type="molecule type" value="Genomic_DNA"/>
</dbReference>
<dbReference type="InterPro" id="IPR037883">
    <property type="entry name" value="Knr4/Smi1-like_sf"/>
</dbReference>
<protein>
    <recommendedName>
        <fullName evidence="3">SMI1/KNR4 family protein</fullName>
    </recommendedName>
</protein>